<dbReference type="RefSeq" id="WP_156625388.1">
    <property type="nucleotide sequence ID" value="NZ_CACRTO010000008.1"/>
</dbReference>
<evidence type="ECO:0000256" key="1">
    <source>
        <dbReference type="SAM" id="MobiDB-lite"/>
    </source>
</evidence>
<organism evidence="2">
    <name type="scientific">Clostridium tertium</name>
    <dbReference type="NCBI Taxonomy" id="1559"/>
    <lineage>
        <taxon>Bacteria</taxon>
        <taxon>Bacillati</taxon>
        <taxon>Bacillota</taxon>
        <taxon>Clostridia</taxon>
        <taxon>Eubacteriales</taxon>
        <taxon>Clostridiaceae</taxon>
        <taxon>Clostridium</taxon>
    </lineage>
</organism>
<protein>
    <recommendedName>
        <fullName evidence="3">Carbohydrate-binding domain-containing protein</fullName>
    </recommendedName>
</protein>
<feature type="compositionally biased region" description="Gly residues" evidence="1">
    <location>
        <begin position="589"/>
        <end position="602"/>
    </location>
</feature>
<reference evidence="2" key="1">
    <citation type="submission" date="2019-11" db="EMBL/GenBank/DDBJ databases">
        <authorList>
            <person name="Feng L."/>
        </authorList>
    </citation>
    <scope>NUCLEOTIDE SEQUENCE</scope>
    <source>
        <strain evidence="2">CTertiumLFYP3</strain>
    </source>
</reference>
<feature type="region of interest" description="Disordered" evidence="1">
    <location>
        <begin position="584"/>
        <end position="624"/>
    </location>
</feature>
<dbReference type="AlphaFoldDB" id="A0A6N3A9W5"/>
<evidence type="ECO:0008006" key="3">
    <source>
        <dbReference type="Google" id="ProtNLM"/>
    </source>
</evidence>
<dbReference type="EMBL" id="CACRTO010000008">
    <property type="protein sequence ID" value="VYT87563.1"/>
    <property type="molecule type" value="Genomic_DNA"/>
</dbReference>
<name>A0A6N3A9W5_9CLOT</name>
<proteinExistence type="predicted"/>
<feature type="region of interest" description="Disordered" evidence="1">
    <location>
        <begin position="254"/>
        <end position="301"/>
    </location>
</feature>
<evidence type="ECO:0000313" key="2">
    <source>
        <dbReference type="EMBL" id="VYT87563.1"/>
    </source>
</evidence>
<accession>A0A6N3A9W5</accession>
<dbReference type="PROSITE" id="PS51257">
    <property type="entry name" value="PROKAR_LIPOPROTEIN"/>
    <property type="match status" value="1"/>
</dbReference>
<dbReference type="InterPro" id="IPR025584">
    <property type="entry name" value="Cthe_2159"/>
</dbReference>
<gene>
    <name evidence="2" type="ORF">CTLFYP3_00894</name>
</gene>
<sequence length="624" mass="63939">MSKRIIAILSIASILVFGVGCSKNVSGNSAISGETIEVDTNITLGDTISIDGNGATVDGSKVVINSAGTYGFTGTLKDGQIVVNAGKEDNVRIVLNGVDITSSNSAPIYSISSKNTYLVLQEGSENIVTDGANYVYEDESTDEPNATIFSKDDLFISGTGKLTVNSNFNNAITSKDDLKISEADINITSIADGLRGKDSVTISSGNININASGDGIKSNNAEDTEKGYVLIEGGTINITSLEDGIQAETNATVTGGDLTINSGGGSENSSKESETWGDFGRPMDNKNNSSTTTEEDTPSAKGIKGSALVKIDGGNINIDSADDSIHSNSNVEINGGVINITSGDDGIHGDSTVDINSGEINITKSYEGIEAEIININDGNIKVMASDDGINSAGGNDGSSINGRPGQNNFASSGNASININGGRVIVDASGDGLDANGSIYMKDGVVIVNGPENNGNGALDYDGKFEVSGGLLIATGSSGMAQSPSESSTQNSINIFKNFEANSIIHIEDENGSEVITFVPSKSIGSLVVSSSNIKTGSSYKIYTGGESTGTLEDGLYTEGNYSGGTEGDSFTVSSILTNVGQSTGVFGNPGGGRMPGQGGMRGEEGMQDMPPAGMEGEVPERP</sequence>
<dbReference type="Pfam" id="PF14262">
    <property type="entry name" value="Cthe_2159"/>
    <property type="match status" value="1"/>
</dbReference>